<proteinExistence type="predicted"/>
<dbReference type="AlphaFoldDB" id="A0A6C0C8A3"/>
<name>A0A6C0C8A3_9ZZZZ</name>
<evidence type="ECO:0000313" key="1">
    <source>
        <dbReference type="EMBL" id="QHS99868.1"/>
    </source>
</evidence>
<accession>A0A6C0C8A3</accession>
<organism evidence="1">
    <name type="scientific">viral metagenome</name>
    <dbReference type="NCBI Taxonomy" id="1070528"/>
    <lineage>
        <taxon>unclassified sequences</taxon>
        <taxon>metagenomes</taxon>
        <taxon>organismal metagenomes</taxon>
    </lineage>
</organism>
<dbReference type="InterPro" id="IPR043977">
    <property type="entry name" value="DUF5759"/>
</dbReference>
<protein>
    <submittedName>
        <fullName evidence="1">Uncharacterized protein</fullName>
    </submittedName>
</protein>
<sequence length="141" mass="16879">MSSLNINSLFEEQDKKVLNRLKMFDDILLQIHNKIKLNSQNKTFFCTHEIPEFLIGKPLYKIEDLRKYLIDSLKRDKFDVLYIHPNLLFISWERLKNNKRNVNKPQTTNSNNNFKKIDDYNPTGNLLYNDNILSNIDKKFN</sequence>
<reference evidence="1" key="1">
    <citation type="journal article" date="2020" name="Nature">
        <title>Giant virus diversity and host interactions through global metagenomics.</title>
        <authorList>
            <person name="Schulz F."/>
            <person name="Roux S."/>
            <person name="Paez-Espino D."/>
            <person name="Jungbluth S."/>
            <person name="Walsh D.A."/>
            <person name="Denef V.J."/>
            <person name="McMahon K.D."/>
            <person name="Konstantinidis K.T."/>
            <person name="Eloe-Fadrosh E.A."/>
            <person name="Kyrpides N.C."/>
            <person name="Woyke T."/>
        </authorList>
    </citation>
    <scope>NUCLEOTIDE SEQUENCE</scope>
    <source>
        <strain evidence="1">GVMAG-M-3300020187-37</strain>
    </source>
</reference>
<dbReference type="Pfam" id="PF19063">
    <property type="entry name" value="DUF5759"/>
    <property type="match status" value="1"/>
</dbReference>
<dbReference type="EMBL" id="MN739350">
    <property type="protein sequence ID" value="QHS99868.1"/>
    <property type="molecule type" value="Genomic_DNA"/>
</dbReference>